<dbReference type="PROSITE" id="PS00061">
    <property type="entry name" value="ADH_SHORT"/>
    <property type="match status" value="1"/>
</dbReference>
<dbReference type="InterPro" id="IPR036291">
    <property type="entry name" value="NAD(P)-bd_dom_sf"/>
</dbReference>
<dbReference type="Proteomes" id="UP000373149">
    <property type="component" value="Unassembled WGS sequence"/>
</dbReference>
<gene>
    <name evidence="3" type="ORF">FPZ41_02375</name>
</gene>
<evidence type="ECO:0000313" key="3">
    <source>
        <dbReference type="EMBL" id="MPY47501.1"/>
    </source>
</evidence>
<keyword evidence="4" id="KW-1185">Reference proteome</keyword>
<dbReference type="PANTHER" id="PTHR43477">
    <property type="entry name" value="DIHYDROANTICAPSIN 7-DEHYDROGENASE"/>
    <property type="match status" value="1"/>
</dbReference>
<dbReference type="InterPro" id="IPR051122">
    <property type="entry name" value="SDR_DHRS6-like"/>
</dbReference>
<dbReference type="GO" id="GO:0016491">
    <property type="term" value="F:oxidoreductase activity"/>
    <property type="evidence" value="ECO:0007669"/>
    <property type="project" value="UniProtKB-KW"/>
</dbReference>
<organism evidence="3 4">
    <name type="scientific">Streptomyces acidicola</name>
    <dbReference type="NCBI Taxonomy" id="2596892"/>
    <lineage>
        <taxon>Bacteria</taxon>
        <taxon>Bacillati</taxon>
        <taxon>Actinomycetota</taxon>
        <taxon>Actinomycetes</taxon>
        <taxon>Kitasatosporales</taxon>
        <taxon>Streptomycetaceae</taxon>
        <taxon>Streptomyces</taxon>
    </lineage>
</organism>
<dbReference type="PANTHER" id="PTHR43477:SF1">
    <property type="entry name" value="DIHYDROANTICAPSIN 7-DEHYDROGENASE"/>
    <property type="match status" value="1"/>
</dbReference>
<dbReference type="AlphaFoldDB" id="A0A5N8WJ83"/>
<dbReference type="InterPro" id="IPR020904">
    <property type="entry name" value="Sc_DH/Rdtase_CS"/>
</dbReference>
<dbReference type="PRINTS" id="PR00080">
    <property type="entry name" value="SDRFAMILY"/>
</dbReference>
<proteinExistence type="inferred from homology"/>
<dbReference type="RefSeq" id="WP_322619737.1">
    <property type="nucleotide sequence ID" value="NZ_VMNX01000003.1"/>
</dbReference>
<dbReference type="Pfam" id="PF13561">
    <property type="entry name" value="adh_short_C2"/>
    <property type="match status" value="1"/>
</dbReference>
<dbReference type="CDD" id="cd05233">
    <property type="entry name" value="SDR_c"/>
    <property type="match status" value="1"/>
</dbReference>
<dbReference type="PRINTS" id="PR00081">
    <property type="entry name" value="GDHRDH"/>
</dbReference>
<evidence type="ECO:0000256" key="2">
    <source>
        <dbReference type="ARBA" id="ARBA00023002"/>
    </source>
</evidence>
<dbReference type="Gene3D" id="3.40.50.720">
    <property type="entry name" value="NAD(P)-binding Rossmann-like Domain"/>
    <property type="match status" value="1"/>
</dbReference>
<reference evidence="3 4" key="1">
    <citation type="submission" date="2019-09" db="EMBL/GenBank/DDBJ databases">
        <authorList>
            <person name="Duangmal K."/>
            <person name="Teo W.F.A."/>
            <person name="Lipun K."/>
        </authorList>
    </citation>
    <scope>NUCLEOTIDE SEQUENCE [LARGE SCALE GENOMIC DNA]</scope>
    <source>
        <strain evidence="3 4">K1PN6</strain>
    </source>
</reference>
<dbReference type="SUPFAM" id="SSF51735">
    <property type="entry name" value="NAD(P)-binding Rossmann-fold domains"/>
    <property type="match status" value="1"/>
</dbReference>
<dbReference type="FunFam" id="3.40.50.720:FF:000084">
    <property type="entry name" value="Short-chain dehydrogenase reductase"/>
    <property type="match status" value="1"/>
</dbReference>
<evidence type="ECO:0000256" key="1">
    <source>
        <dbReference type="ARBA" id="ARBA00006484"/>
    </source>
</evidence>
<protein>
    <submittedName>
        <fullName evidence="3">SDR family oxidoreductase</fullName>
    </submittedName>
</protein>
<dbReference type="EMBL" id="VMNX01000003">
    <property type="protein sequence ID" value="MPY47501.1"/>
    <property type="molecule type" value="Genomic_DNA"/>
</dbReference>
<comment type="caution">
    <text evidence="3">The sequence shown here is derived from an EMBL/GenBank/DDBJ whole genome shotgun (WGS) entry which is preliminary data.</text>
</comment>
<accession>A0A5N8WJ83</accession>
<comment type="similarity">
    <text evidence="1">Belongs to the short-chain dehydrogenases/reductases (SDR) family.</text>
</comment>
<dbReference type="InterPro" id="IPR002347">
    <property type="entry name" value="SDR_fam"/>
</dbReference>
<evidence type="ECO:0000313" key="4">
    <source>
        <dbReference type="Proteomes" id="UP000373149"/>
    </source>
</evidence>
<sequence>MTASAQQTGLLDGRTVLITGAGSGIGRATALLASAGGAFVFAADIKGQDETVAAIGESGGEAEALNLDITDAGAWESAVGNVLSARGRLDGLANIAGIVSNTDTLLSQTEEGWDRLIAVDLKGPWLGMRAVIRHFLDAGAGKVVNVASTAGLIGMPDVLAYSAAKGGVIAMSRQVAVSYAAESVQVNVVAPGVIRTPMHGDVTPELMTAVKAATPAGRIGEPEDIGNMIVYLLGPGSDFVTGQVFTVDGGWTAQ</sequence>
<keyword evidence="2" id="KW-0560">Oxidoreductase</keyword>
<name>A0A5N8WJ83_9ACTN</name>